<evidence type="ECO:0000313" key="1">
    <source>
        <dbReference type="EMBL" id="KAJ3636413.1"/>
    </source>
</evidence>
<dbReference type="Proteomes" id="UP001168821">
    <property type="component" value="Unassembled WGS sequence"/>
</dbReference>
<name>A0AA38HJN3_9CUCU</name>
<organism evidence="1 2">
    <name type="scientific">Zophobas morio</name>
    <dbReference type="NCBI Taxonomy" id="2755281"/>
    <lineage>
        <taxon>Eukaryota</taxon>
        <taxon>Metazoa</taxon>
        <taxon>Ecdysozoa</taxon>
        <taxon>Arthropoda</taxon>
        <taxon>Hexapoda</taxon>
        <taxon>Insecta</taxon>
        <taxon>Pterygota</taxon>
        <taxon>Neoptera</taxon>
        <taxon>Endopterygota</taxon>
        <taxon>Coleoptera</taxon>
        <taxon>Polyphaga</taxon>
        <taxon>Cucujiformia</taxon>
        <taxon>Tenebrionidae</taxon>
        <taxon>Zophobas</taxon>
    </lineage>
</organism>
<dbReference type="EMBL" id="JALNTZ010000122">
    <property type="protein sequence ID" value="KAJ3636413.1"/>
    <property type="molecule type" value="Genomic_DNA"/>
</dbReference>
<comment type="caution">
    <text evidence="1">The sequence shown here is derived from an EMBL/GenBank/DDBJ whole genome shotgun (WGS) entry which is preliminary data.</text>
</comment>
<keyword evidence="2" id="KW-1185">Reference proteome</keyword>
<protein>
    <submittedName>
        <fullName evidence="1">Uncharacterized protein</fullName>
    </submittedName>
</protein>
<gene>
    <name evidence="1" type="ORF">Zmor_004100</name>
</gene>
<evidence type="ECO:0000313" key="2">
    <source>
        <dbReference type="Proteomes" id="UP001168821"/>
    </source>
</evidence>
<accession>A0AA38HJN3</accession>
<proteinExistence type="predicted"/>
<sequence length="135" mass="15628">MEHATDKLDSKFTFVRDNENLEQYCKSLFFSLVHGIQKSNGIPTERNGAFCIELHTFCQTFFDEQFNVVVDFLDHLLEQVTHLKKPISLNTKNIPKPQIFFPEKIDNSNSPFVPKLKRKLNAASEDFSSFSLNIK</sequence>
<reference evidence="1" key="1">
    <citation type="journal article" date="2023" name="G3 (Bethesda)">
        <title>Whole genome assemblies of Zophobas morio and Tenebrio molitor.</title>
        <authorList>
            <person name="Kaur S."/>
            <person name="Stinson S.A."/>
            <person name="diCenzo G.C."/>
        </authorList>
    </citation>
    <scope>NUCLEOTIDE SEQUENCE</scope>
    <source>
        <strain evidence="1">QUZm001</strain>
    </source>
</reference>
<dbReference type="InterPro" id="IPR036397">
    <property type="entry name" value="RNaseH_sf"/>
</dbReference>
<dbReference type="Gene3D" id="3.30.420.10">
    <property type="entry name" value="Ribonuclease H-like superfamily/Ribonuclease H"/>
    <property type="match status" value="1"/>
</dbReference>
<dbReference type="AlphaFoldDB" id="A0AA38HJN3"/>
<dbReference type="GO" id="GO:0003676">
    <property type="term" value="F:nucleic acid binding"/>
    <property type="evidence" value="ECO:0007669"/>
    <property type="project" value="InterPro"/>
</dbReference>